<dbReference type="EMBL" id="JACHHK010000007">
    <property type="protein sequence ID" value="MBB5183726.1"/>
    <property type="molecule type" value="Genomic_DNA"/>
</dbReference>
<keyword evidence="2" id="KW-0812">Transmembrane</keyword>
<comment type="caution">
    <text evidence="3">The sequence shown here is derived from an EMBL/GenBank/DDBJ whole genome shotgun (WGS) entry which is preliminary data.</text>
</comment>
<organism evidence="3 4">
    <name type="scientific">Catenisphaera adipataccumulans</name>
    <dbReference type="NCBI Taxonomy" id="700500"/>
    <lineage>
        <taxon>Bacteria</taxon>
        <taxon>Bacillati</taxon>
        <taxon>Bacillota</taxon>
        <taxon>Erysipelotrichia</taxon>
        <taxon>Erysipelotrichales</taxon>
        <taxon>Erysipelotrichaceae</taxon>
        <taxon>Catenisphaera</taxon>
    </lineage>
</organism>
<dbReference type="AlphaFoldDB" id="A0A7W8CY54"/>
<name>A0A7W8CY54_9FIRM</name>
<sequence>MPKKYSRVQRYKALREQLEEETTAKQAQTKETKIEENTSLNHANQPVHPHQETKTQAAENDNDVMANVFEEARQYNLDNGNSVSDDTQINILKQLGGTDTMHRNQHFVPMEEDDDELGSTVDLSEGQPKAEPFIPNQSMNISAIKTPEVEDEEEEEEDEGPTILPVSDEPLPVHPVVDDEEVNETEEPAEKEEPKEDSKEKIVLSNDDIPTEFVYDDEYEEEELPEIDEAEQAREERRKEKERKKQEKRARKAKKKAAKSKDKMPSDTLKEAQKKTTSKEERTGKVLNIILIVLVVLLIIAIGFTVVILKNLGA</sequence>
<evidence type="ECO:0000256" key="1">
    <source>
        <dbReference type="SAM" id="MobiDB-lite"/>
    </source>
</evidence>
<evidence type="ECO:0000313" key="4">
    <source>
        <dbReference type="Proteomes" id="UP000539953"/>
    </source>
</evidence>
<feature type="compositionally biased region" description="Basic and acidic residues" evidence="1">
    <location>
        <begin position="191"/>
        <end position="202"/>
    </location>
</feature>
<dbReference type="RefSeq" id="WP_183329020.1">
    <property type="nucleotide sequence ID" value="NZ_JACHHK010000007.1"/>
</dbReference>
<reference evidence="3 4" key="1">
    <citation type="submission" date="2020-08" db="EMBL/GenBank/DDBJ databases">
        <title>Genomic Encyclopedia of Type Strains, Phase IV (KMG-IV): sequencing the most valuable type-strain genomes for metagenomic binning, comparative biology and taxonomic classification.</title>
        <authorList>
            <person name="Goeker M."/>
        </authorList>
    </citation>
    <scope>NUCLEOTIDE SEQUENCE [LARGE SCALE GENOMIC DNA]</scope>
    <source>
        <strain evidence="3 4">DSM 25799</strain>
    </source>
</reference>
<feature type="compositionally biased region" description="Acidic residues" evidence="1">
    <location>
        <begin position="178"/>
        <end position="190"/>
    </location>
</feature>
<feature type="compositionally biased region" description="Basic residues" evidence="1">
    <location>
        <begin position="246"/>
        <end position="258"/>
    </location>
</feature>
<evidence type="ECO:0000313" key="3">
    <source>
        <dbReference type="EMBL" id="MBB5183726.1"/>
    </source>
</evidence>
<feature type="compositionally biased region" description="Acidic residues" evidence="1">
    <location>
        <begin position="214"/>
        <end position="230"/>
    </location>
</feature>
<feature type="region of interest" description="Disordered" evidence="1">
    <location>
        <begin position="16"/>
        <end position="56"/>
    </location>
</feature>
<gene>
    <name evidence="3" type="ORF">HNQ47_001765</name>
</gene>
<keyword evidence="4" id="KW-1185">Reference proteome</keyword>
<feature type="transmembrane region" description="Helical" evidence="2">
    <location>
        <begin position="286"/>
        <end position="309"/>
    </location>
</feature>
<keyword evidence="2" id="KW-1133">Transmembrane helix</keyword>
<dbReference type="Proteomes" id="UP000539953">
    <property type="component" value="Unassembled WGS sequence"/>
</dbReference>
<evidence type="ECO:0000256" key="2">
    <source>
        <dbReference type="SAM" id="Phobius"/>
    </source>
</evidence>
<accession>A0A7W8CY54</accession>
<feature type="compositionally biased region" description="Basic and acidic residues" evidence="1">
    <location>
        <begin position="231"/>
        <end position="245"/>
    </location>
</feature>
<keyword evidence="2" id="KW-0472">Membrane</keyword>
<proteinExistence type="predicted"/>
<feature type="region of interest" description="Disordered" evidence="1">
    <location>
        <begin position="112"/>
        <end position="278"/>
    </location>
</feature>
<feature type="compositionally biased region" description="Basic and acidic residues" evidence="1">
    <location>
        <begin position="259"/>
        <end position="278"/>
    </location>
</feature>
<protein>
    <submittedName>
        <fullName evidence="3">SRNA-binding protein</fullName>
    </submittedName>
</protein>
<feature type="compositionally biased region" description="Acidic residues" evidence="1">
    <location>
        <begin position="149"/>
        <end position="160"/>
    </location>
</feature>